<keyword evidence="5" id="KW-0732">Signal</keyword>
<evidence type="ECO:0000256" key="4">
    <source>
        <dbReference type="ARBA" id="ARBA00022837"/>
    </source>
</evidence>
<dbReference type="CDD" id="cd16029">
    <property type="entry name" value="4-S"/>
    <property type="match status" value="1"/>
</dbReference>
<organism evidence="7 8">
    <name type="scientific">Cyclobacterium lianum</name>
    <dbReference type="NCBI Taxonomy" id="388280"/>
    <lineage>
        <taxon>Bacteria</taxon>
        <taxon>Pseudomonadati</taxon>
        <taxon>Bacteroidota</taxon>
        <taxon>Cytophagia</taxon>
        <taxon>Cytophagales</taxon>
        <taxon>Cyclobacteriaceae</taxon>
        <taxon>Cyclobacterium</taxon>
    </lineage>
</organism>
<evidence type="ECO:0000313" key="8">
    <source>
        <dbReference type="Proteomes" id="UP000184513"/>
    </source>
</evidence>
<evidence type="ECO:0000313" key="7">
    <source>
        <dbReference type="EMBL" id="SHM79670.1"/>
    </source>
</evidence>
<dbReference type="Gene3D" id="3.40.720.10">
    <property type="entry name" value="Alkaline Phosphatase, subunit A"/>
    <property type="match status" value="1"/>
</dbReference>
<evidence type="ECO:0000256" key="5">
    <source>
        <dbReference type="SAM" id="SignalP"/>
    </source>
</evidence>
<dbReference type="Proteomes" id="UP000184513">
    <property type="component" value="Unassembled WGS sequence"/>
</dbReference>
<proteinExistence type="inferred from homology"/>
<dbReference type="Gene3D" id="3.30.1120.10">
    <property type="match status" value="1"/>
</dbReference>
<dbReference type="InterPro" id="IPR024607">
    <property type="entry name" value="Sulfatase_CS"/>
</dbReference>
<accession>A0A1M7LN53</accession>
<name>A0A1M7LN53_9BACT</name>
<dbReference type="PANTHER" id="PTHR42693:SF53">
    <property type="entry name" value="ENDO-4-O-SULFATASE"/>
    <property type="match status" value="1"/>
</dbReference>
<dbReference type="STRING" id="388280.SAMN04488057_103358"/>
<dbReference type="EMBL" id="FRCY01000003">
    <property type="protein sequence ID" value="SHM79670.1"/>
    <property type="molecule type" value="Genomic_DNA"/>
</dbReference>
<dbReference type="SUPFAM" id="SSF53649">
    <property type="entry name" value="Alkaline phosphatase-like"/>
    <property type="match status" value="1"/>
</dbReference>
<dbReference type="InterPro" id="IPR050738">
    <property type="entry name" value="Sulfatase"/>
</dbReference>
<dbReference type="InterPro" id="IPR000917">
    <property type="entry name" value="Sulfatase_N"/>
</dbReference>
<dbReference type="InterPro" id="IPR017850">
    <property type="entry name" value="Alkaline_phosphatase_core_sf"/>
</dbReference>
<comment type="similarity">
    <text evidence="1">Belongs to the sulfatase family.</text>
</comment>
<evidence type="ECO:0000256" key="3">
    <source>
        <dbReference type="ARBA" id="ARBA00022801"/>
    </source>
</evidence>
<sequence>MIFLKFLFFHIFPMLVASLFASERGFDKKPNLPVKPNILFILPDDLGWADVGYHGSEIKTPNIDRLARSGKILSQHYVMPTCTPTRVSLMTGKYPSRYGVLAPAYGEVIDLGDPTIASLLAENGYYTAIAGKWHMGSPPYTPLKYGFQSSYGYFDGQIDPYTHEYKTETEQTERRSWHRNDEYLEEGGSHVTDLITAEAIRIIEEERDQPFFLYVAHHVPHYPLSEPEKYHSIYKDELMMHHSRRLFAASVSHLDESIGQIIAALERTGKRKNTLIVFVSDNGGQQSWQSETEYEGRYADKPHVVLGNNYPLRGWKGSLHEGGIRVPGFVNWPGHLEPGIVDHPIHISDWLPTLYRFTGNGNKPGTKLDGVDVWPQISANQTPEKPKAMYWKIRNTQAVRKGDWKLLLHSNGDAELYHLKPDFRETRNLKERHPEKVEELVALIEQFQAGDRLAER</sequence>
<keyword evidence="3" id="KW-0378">Hydrolase</keyword>
<gene>
    <name evidence="7" type="ORF">SAMN04488057_103358</name>
</gene>
<keyword evidence="2" id="KW-0479">Metal-binding</keyword>
<dbReference type="GO" id="GO:0004065">
    <property type="term" value="F:arylsulfatase activity"/>
    <property type="evidence" value="ECO:0007669"/>
    <property type="project" value="TreeGrafter"/>
</dbReference>
<dbReference type="OrthoDB" id="9764377at2"/>
<protein>
    <submittedName>
        <fullName evidence="7">Arylsulfatase A</fullName>
    </submittedName>
</protein>
<dbReference type="PROSITE" id="PS00149">
    <property type="entry name" value="SULFATASE_2"/>
    <property type="match status" value="1"/>
</dbReference>
<evidence type="ECO:0000259" key="6">
    <source>
        <dbReference type="Pfam" id="PF00884"/>
    </source>
</evidence>
<evidence type="ECO:0000256" key="1">
    <source>
        <dbReference type="ARBA" id="ARBA00008779"/>
    </source>
</evidence>
<dbReference type="AlphaFoldDB" id="A0A1M7LN53"/>
<reference evidence="7 8" key="1">
    <citation type="submission" date="2016-11" db="EMBL/GenBank/DDBJ databases">
        <authorList>
            <person name="Jaros S."/>
            <person name="Januszkiewicz K."/>
            <person name="Wedrychowicz H."/>
        </authorList>
    </citation>
    <scope>NUCLEOTIDE SEQUENCE [LARGE SCALE GENOMIC DNA]</scope>
    <source>
        <strain evidence="7 8">CGMCC 1.6102</strain>
    </source>
</reference>
<keyword evidence="8" id="KW-1185">Reference proteome</keyword>
<feature type="domain" description="Sulfatase N-terminal" evidence="6">
    <location>
        <begin position="36"/>
        <end position="359"/>
    </location>
</feature>
<dbReference type="Pfam" id="PF00884">
    <property type="entry name" value="Sulfatase"/>
    <property type="match status" value="1"/>
</dbReference>
<feature type="signal peptide" evidence="5">
    <location>
        <begin position="1"/>
        <end position="21"/>
    </location>
</feature>
<dbReference type="PROSITE" id="PS00523">
    <property type="entry name" value="SULFATASE_1"/>
    <property type="match status" value="1"/>
</dbReference>
<dbReference type="GO" id="GO:0046872">
    <property type="term" value="F:metal ion binding"/>
    <property type="evidence" value="ECO:0007669"/>
    <property type="project" value="UniProtKB-KW"/>
</dbReference>
<dbReference type="RefSeq" id="WP_084097055.1">
    <property type="nucleotide sequence ID" value="NZ_FRCY01000003.1"/>
</dbReference>
<evidence type="ECO:0000256" key="2">
    <source>
        <dbReference type="ARBA" id="ARBA00022723"/>
    </source>
</evidence>
<feature type="chain" id="PRO_5012410069" evidence="5">
    <location>
        <begin position="22"/>
        <end position="456"/>
    </location>
</feature>
<keyword evidence="4" id="KW-0106">Calcium</keyword>
<dbReference type="PANTHER" id="PTHR42693">
    <property type="entry name" value="ARYLSULFATASE FAMILY MEMBER"/>
    <property type="match status" value="1"/>
</dbReference>